<comment type="similarity">
    <text evidence="1">Belongs to the methyltransferase superfamily. NTM1 family.</text>
</comment>
<dbReference type="EC" id="2.1.1.244" evidence="5"/>
<dbReference type="EMBL" id="JADXDR010000015">
    <property type="protein sequence ID" value="KAI7845563.1"/>
    <property type="molecule type" value="Genomic_DNA"/>
</dbReference>
<evidence type="ECO:0000313" key="12">
    <source>
        <dbReference type="EMBL" id="KAI7845563.1"/>
    </source>
</evidence>
<comment type="caution">
    <text evidence="12">The sequence shown here is derived from an EMBL/GenBank/DDBJ whole genome shotgun (WGS) entry which is preliminary data.</text>
</comment>
<proteinExistence type="inferred from homology"/>
<feature type="binding site" evidence="11">
    <location>
        <position position="97"/>
    </location>
    <ligand>
        <name>S-adenosyl-L-methionine</name>
        <dbReference type="ChEBI" id="CHEBI:59789"/>
    </ligand>
</feature>
<dbReference type="GO" id="GO:0005737">
    <property type="term" value="C:cytoplasm"/>
    <property type="evidence" value="ECO:0007669"/>
    <property type="project" value="TreeGrafter"/>
</dbReference>
<dbReference type="Proteomes" id="UP001205105">
    <property type="component" value="Unassembled WGS sequence"/>
</dbReference>
<dbReference type="PIRSF" id="PIRSF016958">
    <property type="entry name" value="DUF858_MeTrfase_lik"/>
    <property type="match status" value="1"/>
</dbReference>
<gene>
    <name evidence="12" type="ORF">COHA_000853</name>
</gene>
<protein>
    <recommendedName>
        <fullName evidence="6">Alpha N-terminal protein methyltransferase 1</fullName>
        <ecNumber evidence="5">2.1.1.244</ecNumber>
    </recommendedName>
    <alternativeName>
        <fullName evidence="7">X-Pro-Lys N-terminal protein methyltransferase 1</fullName>
    </alternativeName>
</protein>
<dbReference type="AlphaFoldDB" id="A0AAD5DZP7"/>
<evidence type="ECO:0000256" key="5">
    <source>
        <dbReference type="ARBA" id="ARBA00039112"/>
    </source>
</evidence>
<reference evidence="12" key="1">
    <citation type="submission" date="2020-11" db="EMBL/GenBank/DDBJ databases">
        <title>Chlorella ohadii genome sequencing and assembly.</title>
        <authorList>
            <person name="Murik O."/>
            <person name="Treves H."/>
            <person name="Kedem I."/>
            <person name="Shotland Y."/>
            <person name="Kaplan A."/>
        </authorList>
    </citation>
    <scope>NUCLEOTIDE SEQUENCE</scope>
    <source>
        <strain evidence="12">1</strain>
    </source>
</reference>
<evidence type="ECO:0000256" key="9">
    <source>
        <dbReference type="ARBA" id="ARBA00047885"/>
    </source>
</evidence>
<evidence type="ECO:0000256" key="8">
    <source>
        <dbReference type="ARBA" id="ARBA00047306"/>
    </source>
</evidence>
<dbReference type="PANTHER" id="PTHR12753">
    <property type="entry name" value="AD-003 - RELATED"/>
    <property type="match status" value="1"/>
</dbReference>
<feature type="binding site" evidence="11">
    <location>
        <position position="165"/>
    </location>
    <ligand>
        <name>S-adenosyl-L-methionine</name>
        <dbReference type="ChEBI" id="CHEBI:59789"/>
    </ligand>
</feature>
<evidence type="ECO:0000256" key="2">
    <source>
        <dbReference type="ARBA" id="ARBA00022603"/>
    </source>
</evidence>
<evidence type="ECO:0000256" key="4">
    <source>
        <dbReference type="ARBA" id="ARBA00022691"/>
    </source>
</evidence>
<evidence type="ECO:0000313" key="13">
    <source>
        <dbReference type="Proteomes" id="UP001205105"/>
    </source>
</evidence>
<dbReference type="GO" id="GO:0032259">
    <property type="term" value="P:methylation"/>
    <property type="evidence" value="ECO:0007669"/>
    <property type="project" value="UniProtKB-KW"/>
</dbReference>
<keyword evidence="2" id="KW-0489">Methyltransferase</keyword>
<dbReference type="CDD" id="cd02440">
    <property type="entry name" value="AdoMet_MTases"/>
    <property type="match status" value="1"/>
</dbReference>
<feature type="binding site" evidence="11">
    <location>
        <position position="92"/>
    </location>
    <ligand>
        <name>S-adenosyl-L-methionine</name>
        <dbReference type="ChEBI" id="CHEBI:59789"/>
    </ligand>
</feature>
<dbReference type="GO" id="GO:0071885">
    <property type="term" value="F:N-terminal protein N-methyltransferase activity"/>
    <property type="evidence" value="ECO:0007669"/>
    <property type="project" value="UniProtKB-EC"/>
</dbReference>
<keyword evidence="4 11" id="KW-0949">S-adenosyl-L-methionine</keyword>
<name>A0AAD5DZP7_9CHLO</name>
<dbReference type="SUPFAM" id="SSF53335">
    <property type="entry name" value="S-adenosyl-L-methionine-dependent methyltransferases"/>
    <property type="match status" value="1"/>
</dbReference>
<evidence type="ECO:0000256" key="1">
    <source>
        <dbReference type="ARBA" id="ARBA00009059"/>
    </source>
</evidence>
<evidence type="ECO:0000256" key="7">
    <source>
        <dbReference type="ARBA" id="ARBA00043129"/>
    </source>
</evidence>
<keyword evidence="13" id="KW-1185">Reference proteome</keyword>
<evidence type="ECO:0000256" key="11">
    <source>
        <dbReference type="PIRSR" id="PIRSR016958-1"/>
    </source>
</evidence>
<organism evidence="12 13">
    <name type="scientific">Chlorella ohadii</name>
    <dbReference type="NCBI Taxonomy" id="2649997"/>
    <lineage>
        <taxon>Eukaryota</taxon>
        <taxon>Viridiplantae</taxon>
        <taxon>Chlorophyta</taxon>
        <taxon>core chlorophytes</taxon>
        <taxon>Trebouxiophyceae</taxon>
        <taxon>Chlorellales</taxon>
        <taxon>Chlorellaceae</taxon>
        <taxon>Chlorella clade</taxon>
        <taxon>Chlorella</taxon>
    </lineage>
</organism>
<evidence type="ECO:0000256" key="6">
    <source>
        <dbReference type="ARBA" id="ARBA00039449"/>
    </source>
</evidence>
<dbReference type="InterPro" id="IPR008576">
    <property type="entry name" value="MeTrfase_NTM1"/>
</dbReference>
<comment type="catalytic activity">
    <reaction evidence="9">
        <text>N-terminal L-prolyl-L-prolyl-L-lysyl-[protein] + 2 S-adenosyl-L-methionine = N-terminal N,N-dimethyl-L-prolyl-L-prolyl-L-lysyl-[protein] + 2 S-adenosyl-L-homocysteine + 2 H(+)</text>
        <dbReference type="Rhea" id="RHEA:54736"/>
        <dbReference type="Rhea" id="RHEA-COMP:13787"/>
        <dbReference type="Rhea" id="RHEA-COMP:13974"/>
        <dbReference type="ChEBI" id="CHEBI:15378"/>
        <dbReference type="ChEBI" id="CHEBI:57856"/>
        <dbReference type="ChEBI" id="CHEBI:59789"/>
        <dbReference type="ChEBI" id="CHEBI:138059"/>
        <dbReference type="ChEBI" id="CHEBI:138318"/>
        <dbReference type="EC" id="2.1.1.244"/>
    </reaction>
</comment>
<dbReference type="Pfam" id="PF05891">
    <property type="entry name" value="Methyltransf_PK"/>
    <property type="match status" value="2"/>
</dbReference>
<dbReference type="PANTHER" id="PTHR12753:SF0">
    <property type="entry name" value="ALPHA N-TERMINAL PROTEIN METHYLTRANSFERASE 1"/>
    <property type="match status" value="1"/>
</dbReference>
<accession>A0AAD5DZP7</accession>
<sequence length="231" mass="25256">MEAAGVDDNGRVFDSPAELWRAQETGEVPKFGAPAVAYWDSQEASDNGVLGGYGHLSGPDVRDSRTFLKKAYGAALAEAEAGQRQLVALDCGAGVGRVTEQLLLHHFAEVDLVEPSAHLLDAAKQRLGGRAVQGVPRGHKAVNFYQAGIEAHRPEPGRYDVIWLQPALLSITLTSLLPFLSPVLNPNFQSHAYYTQLFEKAGLRLTHTALQRDFPRGLFKVRMYALLPKQL</sequence>
<dbReference type="InterPro" id="IPR029063">
    <property type="entry name" value="SAM-dependent_MTases_sf"/>
</dbReference>
<evidence type="ECO:0000256" key="10">
    <source>
        <dbReference type="ARBA" id="ARBA00048167"/>
    </source>
</evidence>
<comment type="catalytic activity">
    <reaction evidence="8">
        <text>N-terminal L-seryl-L-prolyl-L-lysyl-[protein] + 3 S-adenosyl-L-methionine = N-terminal N,N,N-trimethyl-L-seryl-L-prolyl-L-lysyl-[protein] + 3 S-adenosyl-L-homocysteine + 3 H(+)</text>
        <dbReference type="Rhea" id="RHEA:54724"/>
        <dbReference type="Rhea" id="RHEA-COMP:13789"/>
        <dbReference type="Rhea" id="RHEA-COMP:13973"/>
        <dbReference type="ChEBI" id="CHEBI:15378"/>
        <dbReference type="ChEBI" id="CHEBI:57856"/>
        <dbReference type="ChEBI" id="CHEBI:59789"/>
        <dbReference type="ChEBI" id="CHEBI:138061"/>
        <dbReference type="ChEBI" id="CHEBI:138317"/>
        <dbReference type="EC" id="2.1.1.244"/>
    </reaction>
</comment>
<dbReference type="Gene3D" id="3.40.50.150">
    <property type="entry name" value="Vaccinia Virus protein VP39"/>
    <property type="match status" value="1"/>
</dbReference>
<evidence type="ECO:0000256" key="3">
    <source>
        <dbReference type="ARBA" id="ARBA00022679"/>
    </source>
</evidence>
<keyword evidence="3" id="KW-0808">Transferase</keyword>
<comment type="catalytic activity">
    <reaction evidence="10">
        <text>N-terminal L-alanyl-L-prolyl-L-lysyl-[protein] + 3 S-adenosyl-L-methionine = N-terminal N,N,N-trimethyl-L-alanyl-L-prolyl-L-lysyl-[protein] + 3 S-adenosyl-L-homocysteine + 3 H(+)</text>
        <dbReference type="Rhea" id="RHEA:54712"/>
        <dbReference type="Rhea" id="RHEA-COMP:13785"/>
        <dbReference type="Rhea" id="RHEA-COMP:13971"/>
        <dbReference type="ChEBI" id="CHEBI:15378"/>
        <dbReference type="ChEBI" id="CHEBI:57856"/>
        <dbReference type="ChEBI" id="CHEBI:59789"/>
        <dbReference type="ChEBI" id="CHEBI:138057"/>
        <dbReference type="ChEBI" id="CHEBI:138315"/>
        <dbReference type="EC" id="2.1.1.244"/>
    </reaction>
</comment>